<dbReference type="RefSeq" id="XP_021876230.1">
    <property type="nucleotide sequence ID" value="XM_022029221.1"/>
</dbReference>
<accession>A0A1Y2G7Y2</accession>
<gene>
    <name evidence="2" type="ORF">BCR41DRAFT_401448</name>
</gene>
<sequence>MSTATSSVRATALPSPSIPSPSSIITSSNASTLSTPTSSIQQPFEDLEQKIIDLKRHWTSNGHPGPDLLYNCVEYATFNPRSWGFKDRSAYEQSPSNNKTEWIVPRTPPVLSGWAAGLQFGHMSG</sequence>
<evidence type="ECO:0000313" key="3">
    <source>
        <dbReference type="Proteomes" id="UP000193648"/>
    </source>
</evidence>
<dbReference type="Proteomes" id="UP000193648">
    <property type="component" value="Unassembled WGS sequence"/>
</dbReference>
<evidence type="ECO:0000313" key="2">
    <source>
        <dbReference type="EMBL" id="ORZ01977.1"/>
    </source>
</evidence>
<dbReference type="AlphaFoldDB" id="A0A1Y2G7Y2"/>
<feature type="compositionally biased region" description="Low complexity" evidence="1">
    <location>
        <begin position="10"/>
        <end position="35"/>
    </location>
</feature>
<reference evidence="2 3" key="1">
    <citation type="submission" date="2016-07" db="EMBL/GenBank/DDBJ databases">
        <title>Pervasive Adenine N6-methylation of Active Genes in Fungi.</title>
        <authorList>
            <consortium name="DOE Joint Genome Institute"/>
            <person name="Mondo S.J."/>
            <person name="Dannebaum R.O."/>
            <person name="Kuo R.C."/>
            <person name="Labutti K."/>
            <person name="Haridas S."/>
            <person name="Kuo A."/>
            <person name="Salamov A."/>
            <person name="Ahrendt S.R."/>
            <person name="Lipzen A."/>
            <person name="Sullivan W."/>
            <person name="Andreopoulos W.B."/>
            <person name="Clum A."/>
            <person name="Lindquist E."/>
            <person name="Daum C."/>
            <person name="Ramamoorthy G.K."/>
            <person name="Gryganskyi A."/>
            <person name="Culley D."/>
            <person name="Magnuson J.K."/>
            <person name="James T.Y."/>
            <person name="O'Malley M.A."/>
            <person name="Stajich J.E."/>
            <person name="Spatafora J.W."/>
            <person name="Visel A."/>
            <person name="Grigoriev I.V."/>
        </authorList>
    </citation>
    <scope>NUCLEOTIDE SEQUENCE [LARGE SCALE GENOMIC DNA]</scope>
    <source>
        <strain evidence="2 3">NRRL 3116</strain>
    </source>
</reference>
<dbReference type="GeneID" id="33571064"/>
<organism evidence="2 3">
    <name type="scientific">Lobosporangium transversale</name>
    <dbReference type="NCBI Taxonomy" id="64571"/>
    <lineage>
        <taxon>Eukaryota</taxon>
        <taxon>Fungi</taxon>
        <taxon>Fungi incertae sedis</taxon>
        <taxon>Mucoromycota</taxon>
        <taxon>Mortierellomycotina</taxon>
        <taxon>Mortierellomycetes</taxon>
        <taxon>Mortierellales</taxon>
        <taxon>Mortierellaceae</taxon>
        <taxon>Lobosporangium</taxon>
    </lineage>
</organism>
<dbReference type="InParanoid" id="A0A1Y2G7Y2"/>
<dbReference type="OrthoDB" id="2383209at2759"/>
<dbReference type="EMBL" id="MCFF01000062">
    <property type="protein sequence ID" value="ORZ01977.1"/>
    <property type="molecule type" value="Genomic_DNA"/>
</dbReference>
<feature type="region of interest" description="Disordered" evidence="1">
    <location>
        <begin position="1"/>
        <end position="42"/>
    </location>
</feature>
<name>A0A1Y2G7Y2_9FUNG</name>
<protein>
    <submittedName>
        <fullName evidence="2">Uncharacterized protein</fullName>
    </submittedName>
</protein>
<evidence type="ECO:0000256" key="1">
    <source>
        <dbReference type="SAM" id="MobiDB-lite"/>
    </source>
</evidence>
<proteinExistence type="predicted"/>
<keyword evidence="3" id="KW-1185">Reference proteome</keyword>
<comment type="caution">
    <text evidence="2">The sequence shown here is derived from an EMBL/GenBank/DDBJ whole genome shotgun (WGS) entry which is preliminary data.</text>
</comment>